<keyword evidence="3" id="KW-1185">Reference proteome</keyword>
<comment type="caution">
    <text evidence="2">The sequence shown here is derived from an EMBL/GenBank/DDBJ whole genome shotgun (WGS) entry which is preliminary data.</text>
</comment>
<name>A0ABU5H4Y3_9BACT</name>
<dbReference type="RefSeq" id="WP_321547100.1">
    <property type="nucleotide sequence ID" value="NZ_JAXIVS010000006.1"/>
</dbReference>
<organism evidence="2 3">
    <name type="scientific">Hyalangium rubrum</name>
    <dbReference type="NCBI Taxonomy" id="3103134"/>
    <lineage>
        <taxon>Bacteria</taxon>
        <taxon>Pseudomonadati</taxon>
        <taxon>Myxococcota</taxon>
        <taxon>Myxococcia</taxon>
        <taxon>Myxococcales</taxon>
        <taxon>Cystobacterineae</taxon>
        <taxon>Archangiaceae</taxon>
        <taxon>Hyalangium</taxon>
    </lineage>
</organism>
<proteinExistence type="predicted"/>
<protein>
    <submittedName>
        <fullName evidence="2">Zinc ribbon domain-containing protein</fullName>
    </submittedName>
</protein>
<gene>
    <name evidence="2" type="ORF">SYV04_18260</name>
</gene>
<evidence type="ECO:0000313" key="2">
    <source>
        <dbReference type="EMBL" id="MDY7228371.1"/>
    </source>
</evidence>
<feature type="transmembrane region" description="Helical" evidence="1">
    <location>
        <begin position="296"/>
        <end position="318"/>
    </location>
</feature>
<sequence>MLAVESQCERCHSALEAEDLRCPVCALPTPRDSRALAERERARLIRCNTCGAAIAYSVEAQAPRCAYCASEMHLETQEDPIDQAEHFVPFAVNPEQARQALSAFLGNSGFFRPSDLASRAALDSLKPLWWPGWEFSARVEVSWTADTDAGAHRSAWAPHAGMAQLVLHHILVSASRGLTEKETDRLAPSYDIAQATSAPQGPEGAQVELFDLTRSGARKQILAAVEKTARERISQTELPGRRHRNLHVSPVLSGLNTTNYALPAYVLAYRYGSKLYRVVVHGQDASCVLGEKPVSWTKVILTSLAVLAVILVVAMLFLRS</sequence>
<accession>A0ABU5H4Y3</accession>
<keyword evidence="1" id="KW-0472">Membrane</keyword>
<keyword evidence="1" id="KW-0812">Transmembrane</keyword>
<evidence type="ECO:0000256" key="1">
    <source>
        <dbReference type="SAM" id="Phobius"/>
    </source>
</evidence>
<dbReference type="Proteomes" id="UP001291309">
    <property type="component" value="Unassembled WGS sequence"/>
</dbReference>
<keyword evidence="1" id="KW-1133">Transmembrane helix</keyword>
<dbReference type="EMBL" id="JAXIVS010000006">
    <property type="protein sequence ID" value="MDY7228371.1"/>
    <property type="molecule type" value="Genomic_DNA"/>
</dbReference>
<reference evidence="2 3" key="1">
    <citation type="submission" date="2023-12" db="EMBL/GenBank/DDBJ databases">
        <title>the genome sequence of Hyalangium sp. s54d21.</title>
        <authorList>
            <person name="Zhang X."/>
        </authorList>
    </citation>
    <scope>NUCLEOTIDE SEQUENCE [LARGE SCALE GENOMIC DNA]</scope>
    <source>
        <strain evidence="3">s54d21</strain>
    </source>
</reference>
<evidence type="ECO:0000313" key="3">
    <source>
        <dbReference type="Proteomes" id="UP001291309"/>
    </source>
</evidence>